<dbReference type="SUPFAM" id="SSF53335">
    <property type="entry name" value="S-adenosyl-L-methionine-dependent methyltransferases"/>
    <property type="match status" value="1"/>
</dbReference>
<keyword evidence="1" id="KW-0489">Methyltransferase</keyword>
<dbReference type="PANTHER" id="PTHR36112:SF1">
    <property type="entry name" value="RIBOSOMAL RNA SMALL SUBUNIT METHYLTRANSFERASE J"/>
    <property type="match status" value="1"/>
</dbReference>
<evidence type="ECO:0000313" key="2">
    <source>
        <dbReference type="Proteomes" id="UP001240171"/>
    </source>
</evidence>
<dbReference type="PANTHER" id="PTHR36112">
    <property type="entry name" value="RIBOSOMAL RNA SMALL SUBUNIT METHYLTRANSFERASE J"/>
    <property type="match status" value="1"/>
</dbReference>
<dbReference type="EMBL" id="JAUQTB010000001">
    <property type="protein sequence ID" value="MDO7904953.1"/>
    <property type="molecule type" value="Genomic_DNA"/>
</dbReference>
<comment type="caution">
    <text evidence="1">The sequence shown here is derived from an EMBL/GenBank/DDBJ whole genome shotgun (WGS) entry which is preliminary data.</text>
</comment>
<keyword evidence="2" id="KW-1185">Reference proteome</keyword>
<dbReference type="Gene3D" id="3.40.50.150">
    <property type="entry name" value="Vaccinia Virus protein VP39"/>
    <property type="match status" value="1"/>
</dbReference>
<name>A0ABT9C6S2_9BACL</name>
<protein>
    <submittedName>
        <fullName evidence="1">Class I SAM-dependent methyltransferase</fullName>
        <ecNumber evidence="1">2.1.1.-</ecNumber>
    </submittedName>
</protein>
<dbReference type="Proteomes" id="UP001240171">
    <property type="component" value="Unassembled WGS sequence"/>
</dbReference>
<dbReference type="GO" id="GO:0008168">
    <property type="term" value="F:methyltransferase activity"/>
    <property type="evidence" value="ECO:0007669"/>
    <property type="project" value="UniProtKB-KW"/>
</dbReference>
<reference evidence="1 2" key="1">
    <citation type="submission" date="2023-07" db="EMBL/GenBank/DDBJ databases">
        <title>Paenibacillus sp. JX-17 nov. isolated from soil.</title>
        <authorList>
            <person name="Wan Y."/>
            <person name="Liu B."/>
        </authorList>
    </citation>
    <scope>NUCLEOTIDE SEQUENCE [LARGE SCALE GENOMIC DNA]</scope>
    <source>
        <strain evidence="1 2">JX-17</strain>
    </source>
</reference>
<dbReference type="Pfam" id="PF04445">
    <property type="entry name" value="SAM_MT"/>
    <property type="match status" value="1"/>
</dbReference>
<accession>A0ABT9C6S2</accession>
<keyword evidence="1" id="KW-0808">Transferase</keyword>
<evidence type="ECO:0000313" key="1">
    <source>
        <dbReference type="EMBL" id="MDO7904953.1"/>
    </source>
</evidence>
<dbReference type="CDD" id="cd02440">
    <property type="entry name" value="AdoMet_MTases"/>
    <property type="match status" value="1"/>
</dbReference>
<sequence>MLITTGDTDNPELFKRAASLAEHTGSCYVPRRGMSLGKLVQRSGGEQDVIVVIQNGARLVRPGQDPLTFHPSMGFIRAKRILKGEQDPMLEAARLEPGDTVLDCTAGLGTDSLLFSVGTGRDGKVIAIESSESLYALLKEGMSYYRSGLQAVDEALSRIELHRSEHLDILREMPDRSADVIYFDPMFRDPILDSSSISPLRMFANPEALAEESIREACRVARKTVVLKEKRDSTEFARLGFTKVERGQTKTIYGVIHVDRLN</sequence>
<organism evidence="1 2">
    <name type="scientific">Paenibacillus lacisoli</name>
    <dbReference type="NCBI Taxonomy" id="3064525"/>
    <lineage>
        <taxon>Bacteria</taxon>
        <taxon>Bacillati</taxon>
        <taxon>Bacillota</taxon>
        <taxon>Bacilli</taxon>
        <taxon>Bacillales</taxon>
        <taxon>Paenibacillaceae</taxon>
        <taxon>Paenibacillus</taxon>
    </lineage>
</organism>
<gene>
    <name evidence="1" type="ORF">Q5741_00830</name>
</gene>
<dbReference type="GO" id="GO:0032259">
    <property type="term" value="P:methylation"/>
    <property type="evidence" value="ECO:0007669"/>
    <property type="project" value="UniProtKB-KW"/>
</dbReference>
<dbReference type="EC" id="2.1.1.-" evidence="1"/>
<dbReference type="InterPro" id="IPR007536">
    <property type="entry name" value="16SrRNA_methylTrfase_J"/>
</dbReference>
<proteinExistence type="predicted"/>
<dbReference type="InterPro" id="IPR029063">
    <property type="entry name" value="SAM-dependent_MTases_sf"/>
</dbReference>
<dbReference type="RefSeq" id="WP_305022147.1">
    <property type="nucleotide sequence ID" value="NZ_JAUQTB010000001.1"/>
</dbReference>